<proteinExistence type="predicted"/>
<reference evidence="1 2" key="1">
    <citation type="journal article" date="2010" name="Nature">
        <title>Genome sequence of the palaeopolyploid soybean.</title>
        <authorList>
            <person name="Schmutz J."/>
            <person name="Cannon S.B."/>
            <person name="Schlueter J."/>
            <person name="Ma J."/>
            <person name="Mitros T."/>
            <person name="Nelson W."/>
            <person name="Hyten D.L."/>
            <person name="Song Q."/>
            <person name="Thelen J.J."/>
            <person name="Cheng J."/>
            <person name="Xu D."/>
            <person name="Hellsten U."/>
            <person name="May G.D."/>
            <person name="Yu Y."/>
            <person name="Sakurai T."/>
            <person name="Umezawa T."/>
            <person name="Bhattacharyya M.K."/>
            <person name="Sandhu D."/>
            <person name="Valliyodan B."/>
            <person name="Lindquist E."/>
            <person name="Peto M."/>
            <person name="Grant D."/>
            <person name="Shu S."/>
            <person name="Goodstein D."/>
            <person name="Barry K."/>
            <person name="Futrell-Griggs M."/>
            <person name="Abernathy B."/>
            <person name="Du J."/>
            <person name="Tian Z."/>
            <person name="Zhu L."/>
            <person name="Gill N."/>
            <person name="Joshi T."/>
            <person name="Libault M."/>
            <person name="Sethuraman A."/>
            <person name="Zhang X.-C."/>
            <person name="Shinozaki K."/>
            <person name="Nguyen H.T."/>
            <person name="Wing R.A."/>
            <person name="Cregan P."/>
            <person name="Specht J."/>
            <person name="Grimwood J."/>
            <person name="Rokhsar D."/>
            <person name="Stacey G."/>
            <person name="Shoemaker R.C."/>
            <person name="Jackson S.A."/>
        </authorList>
    </citation>
    <scope>NUCLEOTIDE SEQUENCE</scope>
    <source>
        <strain evidence="2">cv. Williams 82</strain>
        <tissue evidence="1">Callus</tissue>
    </source>
</reference>
<evidence type="ECO:0000313" key="1">
    <source>
        <dbReference type="EMBL" id="KRH37189.1"/>
    </source>
</evidence>
<keyword evidence="3" id="KW-1185">Reference proteome</keyword>
<organism evidence="1">
    <name type="scientific">Glycine max</name>
    <name type="common">Soybean</name>
    <name type="synonym">Glycine hispida</name>
    <dbReference type="NCBI Taxonomy" id="3847"/>
    <lineage>
        <taxon>Eukaryota</taxon>
        <taxon>Viridiplantae</taxon>
        <taxon>Streptophyta</taxon>
        <taxon>Embryophyta</taxon>
        <taxon>Tracheophyta</taxon>
        <taxon>Spermatophyta</taxon>
        <taxon>Magnoliopsida</taxon>
        <taxon>eudicotyledons</taxon>
        <taxon>Gunneridae</taxon>
        <taxon>Pentapetalae</taxon>
        <taxon>rosids</taxon>
        <taxon>fabids</taxon>
        <taxon>Fabales</taxon>
        <taxon>Fabaceae</taxon>
        <taxon>Papilionoideae</taxon>
        <taxon>50 kb inversion clade</taxon>
        <taxon>NPAAA clade</taxon>
        <taxon>indigoferoid/millettioid clade</taxon>
        <taxon>Phaseoleae</taxon>
        <taxon>Glycine</taxon>
        <taxon>Glycine subgen. Soja</taxon>
    </lineage>
</organism>
<accession>I1L149</accession>
<reference evidence="2" key="2">
    <citation type="submission" date="2018-02" db="UniProtKB">
        <authorList>
            <consortium name="EnsemblPlants"/>
        </authorList>
    </citation>
    <scope>IDENTIFICATION</scope>
    <source>
        <strain evidence="2">Williams 82</strain>
    </source>
</reference>
<dbReference type="Proteomes" id="UP000008827">
    <property type="component" value="Chromosome 9"/>
</dbReference>
<dbReference type="EnsemblPlants" id="KRH37189">
    <property type="protein sequence ID" value="KRH37189"/>
    <property type="gene ID" value="GLYMA_09G050400"/>
</dbReference>
<dbReference type="Gramene" id="KRH37189">
    <property type="protein sequence ID" value="KRH37189"/>
    <property type="gene ID" value="GLYMA_09G050400"/>
</dbReference>
<dbReference type="HOGENOM" id="CLU_1743804_0_0_1"/>
<dbReference type="PaxDb" id="3847-GLYMA09G05560.1"/>
<dbReference type="EMBL" id="CM000842">
    <property type="protein sequence ID" value="KRH37189.1"/>
    <property type="molecule type" value="Genomic_DNA"/>
</dbReference>
<evidence type="ECO:0000313" key="2">
    <source>
        <dbReference type="EnsemblPlants" id="KRH37189"/>
    </source>
</evidence>
<reference evidence="1" key="3">
    <citation type="submission" date="2018-07" db="EMBL/GenBank/DDBJ databases">
        <title>WGS assembly of Glycine max.</title>
        <authorList>
            <person name="Schmutz J."/>
            <person name="Cannon S."/>
            <person name="Schlueter J."/>
            <person name="Ma J."/>
            <person name="Mitros T."/>
            <person name="Nelson W."/>
            <person name="Hyten D."/>
            <person name="Song Q."/>
            <person name="Thelen J."/>
            <person name="Cheng J."/>
            <person name="Xu D."/>
            <person name="Hellsten U."/>
            <person name="May G."/>
            <person name="Yu Y."/>
            <person name="Sakurai T."/>
            <person name="Umezawa T."/>
            <person name="Bhattacharyya M."/>
            <person name="Sandhu D."/>
            <person name="Valliyodan B."/>
            <person name="Lindquist E."/>
            <person name="Peto M."/>
            <person name="Grant D."/>
            <person name="Shu S."/>
            <person name="Goodstein D."/>
            <person name="Barry K."/>
            <person name="Futrell-Griggs M."/>
            <person name="Abernathy B."/>
            <person name="Du J."/>
            <person name="Tian Z."/>
            <person name="Zhu L."/>
            <person name="Gill N."/>
            <person name="Joshi T."/>
            <person name="Libault M."/>
            <person name="Sethuraman A."/>
            <person name="Zhang X."/>
            <person name="Shinozaki K."/>
            <person name="Nguyen H."/>
            <person name="Wing R."/>
            <person name="Cregan P."/>
            <person name="Specht J."/>
            <person name="Grimwood J."/>
            <person name="Rokhsar D."/>
            <person name="Stacey G."/>
            <person name="Shoemaker R."/>
            <person name="Jackson S."/>
        </authorList>
    </citation>
    <scope>NUCLEOTIDE SEQUENCE</scope>
    <source>
        <tissue evidence="1">Callus</tissue>
    </source>
</reference>
<protein>
    <submittedName>
        <fullName evidence="1 2">Uncharacterized protein</fullName>
    </submittedName>
</protein>
<evidence type="ECO:0000313" key="3">
    <source>
        <dbReference type="Proteomes" id="UP000008827"/>
    </source>
</evidence>
<gene>
    <name evidence="1" type="ORF">GLYMA_09G050400</name>
</gene>
<dbReference type="AlphaFoldDB" id="I1L149"/>
<dbReference type="InParanoid" id="I1L149"/>
<name>I1L149_SOYBN</name>
<sequence>MQERHFLAMLTRLEAEMLNIDLVTLFIKNLNLFSVISVELFIADCSTLHRISSMRIVKSVDKLRDGFGPCLGVGQSLILLVLQLGECTKEFGKAARSTSREFSIMGYRKWHCGLARLLMRLSQPTVKNMRGTWECIQRVLDAHLTGRMFA</sequence>